<keyword evidence="4" id="KW-0804">Transcription</keyword>
<keyword evidence="6" id="KW-0175">Coiled coil</keyword>
<feature type="compositionally biased region" description="Polar residues" evidence="7">
    <location>
        <begin position="114"/>
        <end position="134"/>
    </location>
</feature>
<evidence type="ECO:0000313" key="10">
    <source>
        <dbReference type="RefSeq" id="XP_022132259.1"/>
    </source>
</evidence>
<keyword evidence="5" id="KW-0539">Nucleus</keyword>
<dbReference type="InterPro" id="IPR004827">
    <property type="entry name" value="bZIP"/>
</dbReference>
<dbReference type="Proteomes" id="UP000504603">
    <property type="component" value="Unplaced"/>
</dbReference>
<dbReference type="Pfam" id="PF00170">
    <property type="entry name" value="bZIP_1"/>
    <property type="match status" value="1"/>
</dbReference>
<comment type="subcellular location">
    <subcellularLocation>
        <location evidence="1">Nucleus</location>
    </subcellularLocation>
</comment>
<feature type="compositionally biased region" description="Low complexity" evidence="7">
    <location>
        <begin position="142"/>
        <end position="152"/>
    </location>
</feature>
<gene>
    <name evidence="10" type="primary">LOC111005157</name>
</gene>
<dbReference type="PROSITE" id="PS50217">
    <property type="entry name" value="BZIP"/>
    <property type="match status" value="1"/>
</dbReference>
<evidence type="ECO:0000313" key="9">
    <source>
        <dbReference type="Proteomes" id="UP000504603"/>
    </source>
</evidence>
<keyword evidence="3" id="KW-0238">DNA-binding</keyword>
<dbReference type="KEGG" id="mcha:111005157"/>
<dbReference type="PANTHER" id="PTHR47693:SF1">
    <property type="entry name" value="BZIP TRANSCRIPTION FACTOR RISBZ3"/>
    <property type="match status" value="1"/>
</dbReference>
<name>A0A6J1BSJ9_MOMCH</name>
<dbReference type="InterPro" id="IPR045314">
    <property type="entry name" value="bZIP_plant_GBF1"/>
</dbReference>
<feature type="domain" description="BZIP" evidence="8">
    <location>
        <begin position="172"/>
        <end position="235"/>
    </location>
</feature>
<accession>A0A6J1BSJ9</accession>
<evidence type="ECO:0000256" key="4">
    <source>
        <dbReference type="ARBA" id="ARBA00023163"/>
    </source>
</evidence>
<evidence type="ECO:0000256" key="2">
    <source>
        <dbReference type="ARBA" id="ARBA00023015"/>
    </source>
</evidence>
<dbReference type="GO" id="GO:0046983">
    <property type="term" value="F:protein dimerization activity"/>
    <property type="evidence" value="ECO:0007669"/>
    <property type="project" value="UniProtKB-ARBA"/>
</dbReference>
<sequence>MFPSSGDGMKRSASELALEEYLKKAVASPEVTDADDDLQNDDVFKIEREVRSPTTADACFFRDIDFSFFLKNRERGIIRENGKLQEIVDALVNCGGGLAEAPFWTQNLTPKHSTISATMDSQSSIVSSPTSGSNLMGREQQRGNNNSGSSQDQSDDEIDAASCELSTHDPLALKRIRRMISNRDSARRSRKRKQAHLAELETQVKQLKGENETLFNQLLDASQQYRDANTNNRVLKSDVDALRAKVKLAEDTLARGSMTCSLNQLLQSHLSTPQPQTALRRVSNIASLPPGLPGDEVSYSSMTMSGQNPTATGLGNSDMHMKTGMASEAVSCVSGVWHRN</sequence>
<keyword evidence="9" id="KW-1185">Reference proteome</keyword>
<dbReference type="OrthoDB" id="1299653at2759"/>
<dbReference type="PROSITE" id="PS00036">
    <property type="entry name" value="BZIP_BASIC"/>
    <property type="match status" value="1"/>
</dbReference>
<feature type="coiled-coil region" evidence="6">
    <location>
        <begin position="183"/>
        <end position="252"/>
    </location>
</feature>
<dbReference type="FunFam" id="1.20.5.170:FF:000020">
    <property type="entry name" value="BZIP transcription factor"/>
    <property type="match status" value="1"/>
</dbReference>
<dbReference type="GO" id="GO:0005634">
    <property type="term" value="C:nucleus"/>
    <property type="evidence" value="ECO:0007669"/>
    <property type="project" value="UniProtKB-SubCell"/>
</dbReference>
<dbReference type="GeneID" id="111005157"/>
<reference evidence="10" key="1">
    <citation type="submission" date="2025-08" db="UniProtKB">
        <authorList>
            <consortium name="RefSeq"/>
        </authorList>
    </citation>
    <scope>IDENTIFICATION</scope>
    <source>
        <strain evidence="10">OHB3-1</strain>
    </source>
</reference>
<dbReference type="GO" id="GO:0003677">
    <property type="term" value="F:DNA binding"/>
    <property type="evidence" value="ECO:0007669"/>
    <property type="project" value="UniProtKB-KW"/>
</dbReference>
<dbReference type="GO" id="GO:0003700">
    <property type="term" value="F:DNA-binding transcription factor activity"/>
    <property type="evidence" value="ECO:0007669"/>
    <property type="project" value="InterPro"/>
</dbReference>
<protein>
    <submittedName>
        <fullName evidence="10">Basic leucine zipper 9 isoform X1</fullName>
    </submittedName>
</protein>
<dbReference type="AlphaFoldDB" id="A0A6J1BSJ9"/>
<evidence type="ECO:0000256" key="1">
    <source>
        <dbReference type="ARBA" id="ARBA00004123"/>
    </source>
</evidence>
<dbReference type="InterPro" id="IPR044168">
    <property type="entry name" value="RISBZ3/4/5"/>
</dbReference>
<dbReference type="SMART" id="SM00338">
    <property type="entry name" value="BRLZ"/>
    <property type="match status" value="1"/>
</dbReference>
<evidence type="ECO:0000256" key="3">
    <source>
        <dbReference type="ARBA" id="ARBA00023125"/>
    </source>
</evidence>
<dbReference type="CDD" id="cd14702">
    <property type="entry name" value="bZIP_plant_GBF1"/>
    <property type="match status" value="1"/>
</dbReference>
<dbReference type="RefSeq" id="XP_022132259.1">
    <property type="nucleotide sequence ID" value="XM_022276567.1"/>
</dbReference>
<organism evidence="9 10">
    <name type="scientific">Momordica charantia</name>
    <name type="common">Bitter gourd</name>
    <name type="synonym">Balsam pear</name>
    <dbReference type="NCBI Taxonomy" id="3673"/>
    <lineage>
        <taxon>Eukaryota</taxon>
        <taxon>Viridiplantae</taxon>
        <taxon>Streptophyta</taxon>
        <taxon>Embryophyta</taxon>
        <taxon>Tracheophyta</taxon>
        <taxon>Spermatophyta</taxon>
        <taxon>Magnoliopsida</taxon>
        <taxon>eudicotyledons</taxon>
        <taxon>Gunneridae</taxon>
        <taxon>Pentapetalae</taxon>
        <taxon>rosids</taxon>
        <taxon>fabids</taxon>
        <taxon>Cucurbitales</taxon>
        <taxon>Cucurbitaceae</taxon>
        <taxon>Momordiceae</taxon>
        <taxon>Momordica</taxon>
    </lineage>
</organism>
<feature type="region of interest" description="Disordered" evidence="7">
    <location>
        <begin position="114"/>
        <end position="158"/>
    </location>
</feature>
<evidence type="ECO:0000256" key="6">
    <source>
        <dbReference type="SAM" id="Coils"/>
    </source>
</evidence>
<evidence type="ECO:0000256" key="7">
    <source>
        <dbReference type="SAM" id="MobiDB-lite"/>
    </source>
</evidence>
<evidence type="ECO:0000256" key="5">
    <source>
        <dbReference type="ARBA" id="ARBA00023242"/>
    </source>
</evidence>
<dbReference type="SUPFAM" id="SSF57959">
    <property type="entry name" value="Leucine zipper domain"/>
    <property type="match status" value="1"/>
</dbReference>
<proteinExistence type="predicted"/>
<keyword evidence="2" id="KW-0805">Transcription regulation</keyword>
<dbReference type="PANTHER" id="PTHR47693">
    <property type="entry name" value="BZIP TRANSCRIPTION FACTOR RISBZ3-RELATED"/>
    <property type="match status" value="1"/>
</dbReference>
<evidence type="ECO:0000259" key="8">
    <source>
        <dbReference type="PROSITE" id="PS50217"/>
    </source>
</evidence>
<dbReference type="InterPro" id="IPR046347">
    <property type="entry name" value="bZIP_sf"/>
</dbReference>
<dbReference type="Gene3D" id="1.20.5.170">
    <property type="match status" value="1"/>
</dbReference>